<dbReference type="Pfam" id="PF20125">
    <property type="entry name" value="DUF6515"/>
    <property type="match status" value="1"/>
</dbReference>
<feature type="signal peptide" evidence="1">
    <location>
        <begin position="1"/>
        <end position="21"/>
    </location>
</feature>
<proteinExistence type="predicted"/>
<sequence length="72" mass="8410">MMKYVIYTLILVSGLTLNSCASRVVVQPQNSVTVVTKLPRNYKVVRVNGYRYYYFNGRHYKKTKRGYIAVRA</sequence>
<dbReference type="RefSeq" id="WP_094966853.1">
    <property type="nucleotide sequence ID" value="NZ_NGJN01000001.1"/>
</dbReference>
<dbReference type="Proteomes" id="UP000216840">
    <property type="component" value="Unassembled WGS sequence"/>
</dbReference>
<protein>
    <submittedName>
        <fullName evidence="2">Uncharacterized protein</fullName>
    </submittedName>
</protein>
<evidence type="ECO:0000313" key="3">
    <source>
        <dbReference type="Proteomes" id="UP000216840"/>
    </source>
</evidence>
<evidence type="ECO:0000313" key="2">
    <source>
        <dbReference type="EMBL" id="OZV70778.1"/>
    </source>
</evidence>
<dbReference type="InterPro" id="IPR045398">
    <property type="entry name" value="DUF6515"/>
</dbReference>
<keyword evidence="3" id="KW-1185">Reference proteome</keyword>
<name>A0A265UZN3_9FLAO</name>
<dbReference type="AlphaFoldDB" id="A0A265UZN3"/>
<accession>A0A265UZN3</accession>
<comment type="caution">
    <text evidence="2">The sequence shown here is derived from an EMBL/GenBank/DDBJ whole genome shotgun (WGS) entry which is preliminary data.</text>
</comment>
<keyword evidence="1" id="KW-0732">Signal</keyword>
<gene>
    <name evidence="2" type="ORF">CA834_01305</name>
</gene>
<reference evidence="2 3" key="1">
    <citation type="submission" date="2017-05" db="EMBL/GenBank/DDBJ databases">
        <title>The draft genome sequence of Idiomarina salinarum WNB302.</title>
        <authorList>
            <person name="Sun Y."/>
            <person name="Chen B."/>
            <person name="Du Z."/>
        </authorList>
    </citation>
    <scope>NUCLEOTIDE SEQUENCE [LARGE SCALE GENOMIC DNA]</scope>
    <source>
        <strain evidence="2 3">WNB302</strain>
    </source>
</reference>
<feature type="chain" id="PRO_5013374709" evidence="1">
    <location>
        <begin position="22"/>
        <end position="72"/>
    </location>
</feature>
<dbReference type="EMBL" id="NGJN01000001">
    <property type="protein sequence ID" value="OZV70778.1"/>
    <property type="molecule type" value="Genomic_DNA"/>
</dbReference>
<dbReference type="OrthoDB" id="1450875at2"/>
<organism evidence="2 3">
    <name type="scientific">Winogradskyella aurantia</name>
    <dbReference type="NCBI Taxonomy" id="1915063"/>
    <lineage>
        <taxon>Bacteria</taxon>
        <taxon>Pseudomonadati</taxon>
        <taxon>Bacteroidota</taxon>
        <taxon>Flavobacteriia</taxon>
        <taxon>Flavobacteriales</taxon>
        <taxon>Flavobacteriaceae</taxon>
        <taxon>Winogradskyella</taxon>
    </lineage>
</organism>
<evidence type="ECO:0000256" key="1">
    <source>
        <dbReference type="SAM" id="SignalP"/>
    </source>
</evidence>